<keyword evidence="1" id="KW-0175">Coiled coil</keyword>
<dbReference type="AlphaFoldDB" id="A0AAD1Y4N0"/>
<keyword evidence="4" id="KW-1185">Reference proteome</keyword>
<organism evidence="3 4">
    <name type="scientific">Euplotes crassus</name>
    <dbReference type="NCBI Taxonomy" id="5936"/>
    <lineage>
        <taxon>Eukaryota</taxon>
        <taxon>Sar</taxon>
        <taxon>Alveolata</taxon>
        <taxon>Ciliophora</taxon>
        <taxon>Intramacronucleata</taxon>
        <taxon>Spirotrichea</taxon>
        <taxon>Hypotrichia</taxon>
        <taxon>Euplotida</taxon>
        <taxon>Euplotidae</taxon>
        <taxon>Moneuplotes</taxon>
    </lineage>
</organism>
<keyword evidence="2" id="KW-0472">Membrane</keyword>
<feature type="transmembrane region" description="Helical" evidence="2">
    <location>
        <begin position="35"/>
        <end position="54"/>
    </location>
</feature>
<sequence length="568" mass="65661">MLNKARMKFVGVVEKCSYRTPITFKSVPKVRCISFINGTFVIGLAIMLAIYGGILSKKLIGRNEWKFNQNIKKTSLKEDPNPTNITEYDGIEFKISYVNDVTDFPVPLEDVLWVIDHFVDYIEVNTTGEYYLERARPTECSESIKDIVTGEILWEGCFTLNNKELAGSFNGDAMIKTIAMMNSICFTKTNHLCDNRYLLNQALVSIKSVISVKSKYVDLNDFDNPIKEYTETLFDIPFHPFTFNYGSIFIEKQEVTLDDSIFSPFFEPKQIKFSKVANREKHQIFSRVLDVLEGYPILGYRMLIRLSDETVQYSRQAFTFLELTGTLGGIFEVCKVSLSFLFGLAYSYFSKKSLANEIKKNMSMIVETQKELQALKEKVQNPCPPSHKEEESKVININQEEEKVEDNKEEELLVPPQIKEFRNNSMSIKMIEERKRQHFEIEPTIQRSKSNHLAKHDISDPTGIVAIKSQTKEILKEFEEQTDCLNILFRIQSLEAKVSYLLYKDPEYNSKYCQTPSQPPSQPSFQPIQSASLQKIPTMAPIDPPKLSLKRLVHRLRKYQVYNEEEFL</sequence>
<comment type="caution">
    <text evidence="3">The sequence shown here is derived from an EMBL/GenBank/DDBJ whole genome shotgun (WGS) entry which is preliminary data.</text>
</comment>
<dbReference type="EMBL" id="CAMPGE010026932">
    <property type="protein sequence ID" value="CAI2384597.1"/>
    <property type="molecule type" value="Genomic_DNA"/>
</dbReference>
<evidence type="ECO:0000256" key="1">
    <source>
        <dbReference type="SAM" id="Coils"/>
    </source>
</evidence>
<accession>A0AAD1Y4N0</accession>
<name>A0AAD1Y4N0_EUPCR</name>
<proteinExistence type="predicted"/>
<keyword evidence="2" id="KW-0812">Transmembrane</keyword>
<feature type="coiled-coil region" evidence="1">
    <location>
        <begin position="358"/>
        <end position="407"/>
    </location>
</feature>
<evidence type="ECO:0000313" key="4">
    <source>
        <dbReference type="Proteomes" id="UP001295684"/>
    </source>
</evidence>
<evidence type="ECO:0000256" key="2">
    <source>
        <dbReference type="SAM" id="Phobius"/>
    </source>
</evidence>
<protein>
    <submittedName>
        <fullName evidence="3">Uncharacterized protein</fullName>
    </submittedName>
</protein>
<reference evidence="3" key="1">
    <citation type="submission" date="2023-07" db="EMBL/GenBank/DDBJ databases">
        <authorList>
            <consortium name="AG Swart"/>
            <person name="Singh M."/>
            <person name="Singh A."/>
            <person name="Seah K."/>
            <person name="Emmerich C."/>
        </authorList>
    </citation>
    <scope>NUCLEOTIDE SEQUENCE</scope>
    <source>
        <strain evidence="3">DP1</strain>
    </source>
</reference>
<evidence type="ECO:0000313" key="3">
    <source>
        <dbReference type="EMBL" id="CAI2384597.1"/>
    </source>
</evidence>
<gene>
    <name evidence="3" type="ORF">ECRASSUSDP1_LOCUS26131</name>
</gene>
<dbReference type="Proteomes" id="UP001295684">
    <property type="component" value="Unassembled WGS sequence"/>
</dbReference>
<keyword evidence="2" id="KW-1133">Transmembrane helix</keyword>